<name>A0AAE0H1W6_9CHLO</name>
<organism evidence="1 2">
    <name type="scientific">Cymbomonas tetramitiformis</name>
    <dbReference type="NCBI Taxonomy" id="36881"/>
    <lineage>
        <taxon>Eukaryota</taxon>
        <taxon>Viridiplantae</taxon>
        <taxon>Chlorophyta</taxon>
        <taxon>Pyramimonadophyceae</taxon>
        <taxon>Pyramimonadales</taxon>
        <taxon>Pyramimonadaceae</taxon>
        <taxon>Cymbomonas</taxon>
    </lineage>
</organism>
<reference evidence="1 2" key="1">
    <citation type="journal article" date="2015" name="Genome Biol. Evol.">
        <title>Comparative Genomics of a Bacterivorous Green Alga Reveals Evolutionary Causalities and Consequences of Phago-Mixotrophic Mode of Nutrition.</title>
        <authorList>
            <person name="Burns J.A."/>
            <person name="Paasch A."/>
            <person name="Narechania A."/>
            <person name="Kim E."/>
        </authorList>
    </citation>
    <scope>NUCLEOTIDE SEQUENCE [LARGE SCALE GENOMIC DNA]</scope>
    <source>
        <strain evidence="1 2">PLY_AMNH</strain>
    </source>
</reference>
<comment type="caution">
    <text evidence="1">The sequence shown here is derived from an EMBL/GenBank/DDBJ whole genome shotgun (WGS) entry which is preliminary data.</text>
</comment>
<dbReference type="AlphaFoldDB" id="A0AAE0H1W6"/>
<dbReference type="EMBL" id="LGRX02000508">
    <property type="protein sequence ID" value="KAK3288353.1"/>
    <property type="molecule type" value="Genomic_DNA"/>
</dbReference>
<protein>
    <submittedName>
        <fullName evidence="1">Uncharacterized protein</fullName>
    </submittedName>
</protein>
<evidence type="ECO:0000313" key="2">
    <source>
        <dbReference type="Proteomes" id="UP001190700"/>
    </source>
</evidence>
<proteinExistence type="predicted"/>
<gene>
    <name evidence="1" type="ORF">CYMTET_4177</name>
</gene>
<dbReference type="Proteomes" id="UP001190700">
    <property type="component" value="Unassembled WGS sequence"/>
</dbReference>
<sequence length="184" mass="20584">MERLVEEVFIVVVRSHVNCTCWVRTCGPTCGQAEWLIQVKGEHADVEVDSQDRSGKHSIAKELLPEIDTLLASGLAPKRIRNNLRLKYKKKPKYLDLIPSVHQIQNRKRKHTRERSGAIKFETAADLSEFTNAHLLPPSNEDALALDKDELIVLPDGVFSLEDGMGFVFSSVGLLENVVRAKAA</sequence>
<evidence type="ECO:0000313" key="1">
    <source>
        <dbReference type="EMBL" id="KAK3288353.1"/>
    </source>
</evidence>
<accession>A0AAE0H1W6</accession>
<keyword evidence="2" id="KW-1185">Reference proteome</keyword>